<reference evidence="9" key="2">
    <citation type="submission" date="2020-09" db="EMBL/GenBank/DDBJ databases">
        <authorList>
            <person name="Sun Q."/>
            <person name="Zhou Y."/>
        </authorList>
    </citation>
    <scope>NUCLEOTIDE SEQUENCE</scope>
    <source>
        <strain evidence="9">CGMCC 1.7086</strain>
    </source>
</reference>
<feature type="transmembrane region" description="Helical" evidence="8">
    <location>
        <begin position="84"/>
        <end position="102"/>
    </location>
</feature>
<comment type="similarity">
    <text evidence="7">Belongs to the drug/metabolite transporter (DMT) superfamily. Small multidrug resistance (SMR) (TC 2.A.7.1) family.</text>
</comment>
<dbReference type="AlphaFoldDB" id="A0A917Z4U6"/>
<evidence type="ECO:0000256" key="6">
    <source>
        <dbReference type="ARBA" id="ARBA00023136"/>
    </source>
</evidence>
<keyword evidence="4 7" id="KW-0812">Transmembrane</keyword>
<evidence type="ECO:0000256" key="7">
    <source>
        <dbReference type="RuleBase" id="RU003942"/>
    </source>
</evidence>
<evidence type="ECO:0000256" key="8">
    <source>
        <dbReference type="SAM" id="Phobius"/>
    </source>
</evidence>
<evidence type="ECO:0000256" key="1">
    <source>
        <dbReference type="ARBA" id="ARBA00004651"/>
    </source>
</evidence>
<protein>
    <submittedName>
        <fullName evidence="9">Transporter</fullName>
    </submittedName>
</protein>
<keyword evidence="3" id="KW-1003">Cell membrane</keyword>
<reference evidence="9" key="1">
    <citation type="journal article" date="2014" name="Int. J. Syst. Evol. Microbiol.">
        <title>Complete genome sequence of Corynebacterium casei LMG S-19264T (=DSM 44701T), isolated from a smear-ripened cheese.</title>
        <authorList>
            <consortium name="US DOE Joint Genome Institute (JGI-PGF)"/>
            <person name="Walter F."/>
            <person name="Albersmeier A."/>
            <person name="Kalinowski J."/>
            <person name="Ruckert C."/>
        </authorList>
    </citation>
    <scope>NUCLEOTIDE SEQUENCE</scope>
    <source>
        <strain evidence="9">CGMCC 1.7086</strain>
    </source>
</reference>
<dbReference type="GO" id="GO:1990961">
    <property type="term" value="P:xenobiotic detoxification by transmembrane export across the plasma membrane"/>
    <property type="evidence" value="ECO:0007669"/>
    <property type="project" value="UniProtKB-ARBA"/>
</dbReference>
<dbReference type="Gene3D" id="1.10.3730.20">
    <property type="match status" value="1"/>
</dbReference>
<dbReference type="InterPro" id="IPR000390">
    <property type="entry name" value="Small_drug/metabolite_transptr"/>
</dbReference>
<comment type="subcellular location">
    <subcellularLocation>
        <location evidence="1 7">Cell membrane</location>
        <topology evidence="1 7">Multi-pass membrane protein</topology>
    </subcellularLocation>
</comment>
<dbReference type="InterPro" id="IPR037185">
    <property type="entry name" value="EmrE-like"/>
</dbReference>
<organism evidence="9 10">
    <name type="scientific">Bowmanella pacifica</name>
    <dbReference type="NCBI Taxonomy" id="502051"/>
    <lineage>
        <taxon>Bacteria</taxon>
        <taxon>Pseudomonadati</taxon>
        <taxon>Pseudomonadota</taxon>
        <taxon>Gammaproteobacteria</taxon>
        <taxon>Alteromonadales</taxon>
        <taxon>Alteromonadaceae</taxon>
        <taxon>Bowmanella</taxon>
    </lineage>
</organism>
<evidence type="ECO:0000256" key="5">
    <source>
        <dbReference type="ARBA" id="ARBA00022989"/>
    </source>
</evidence>
<feature type="transmembrane region" description="Helical" evidence="8">
    <location>
        <begin position="33"/>
        <end position="50"/>
    </location>
</feature>
<dbReference type="Pfam" id="PF00893">
    <property type="entry name" value="Multi_Drug_Res"/>
    <property type="match status" value="1"/>
</dbReference>
<evidence type="ECO:0000256" key="3">
    <source>
        <dbReference type="ARBA" id="ARBA00022475"/>
    </source>
</evidence>
<dbReference type="PANTHER" id="PTHR30561">
    <property type="entry name" value="SMR FAMILY PROTON-DEPENDENT DRUG EFFLUX TRANSPORTER SUGE"/>
    <property type="match status" value="1"/>
</dbReference>
<dbReference type="PANTHER" id="PTHR30561:SF21">
    <property type="entry name" value="MOLECULAR CHAPERONE"/>
    <property type="match status" value="1"/>
</dbReference>
<accession>A0A917Z4U6</accession>
<proteinExistence type="inferred from homology"/>
<dbReference type="InterPro" id="IPR045324">
    <property type="entry name" value="Small_multidrug_res"/>
</dbReference>
<dbReference type="GO" id="GO:0005886">
    <property type="term" value="C:plasma membrane"/>
    <property type="evidence" value="ECO:0007669"/>
    <property type="project" value="UniProtKB-SubCell"/>
</dbReference>
<dbReference type="RefSeq" id="WP_188699250.1">
    <property type="nucleotide sequence ID" value="NZ_BMLS01000010.1"/>
</dbReference>
<comment type="caution">
    <text evidence="9">The sequence shown here is derived from an EMBL/GenBank/DDBJ whole genome shotgun (WGS) entry which is preliminary data.</text>
</comment>
<evidence type="ECO:0000256" key="4">
    <source>
        <dbReference type="ARBA" id="ARBA00022692"/>
    </source>
</evidence>
<evidence type="ECO:0000313" key="9">
    <source>
        <dbReference type="EMBL" id="GGO75210.1"/>
    </source>
</evidence>
<evidence type="ECO:0000313" key="10">
    <source>
        <dbReference type="Proteomes" id="UP000606935"/>
    </source>
</evidence>
<keyword evidence="10" id="KW-1185">Reference proteome</keyword>
<evidence type="ECO:0000256" key="2">
    <source>
        <dbReference type="ARBA" id="ARBA00022448"/>
    </source>
</evidence>
<gene>
    <name evidence="9" type="ORF">GCM10010982_39840</name>
</gene>
<keyword evidence="2" id="KW-0813">Transport</keyword>
<dbReference type="Proteomes" id="UP000606935">
    <property type="component" value="Unassembled WGS sequence"/>
</dbReference>
<keyword evidence="5 8" id="KW-1133">Transmembrane helix</keyword>
<dbReference type="SUPFAM" id="SSF103481">
    <property type="entry name" value="Multidrug resistance efflux transporter EmrE"/>
    <property type="match status" value="1"/>
</dbReference>
<dbReference type="EMBL" id="BMLS01000010">
    <property type="protein sequence ID" value="GGO75210.1"/>
    <property type="molecule type" value="Genomic_DNA"/>
</dbReference>
<sequence>MAWLILFVAGLLEVVWAVALKQSKGLSEPGYLIIAIVSMLFSLGLLAMALRTLPLSVGYAVWTGIGVLGAAVVGIIWLGEGLGWMKALALLLLASGILLLKFSH</sequence>
<feature type="transmembrane region" description="Helical" evidence="8">
    <location>
        <begin position="57"/>
        <end position="78"/>
    </location>
</feature>
<keyword evidence="6 8" id="KW-0472">Membrane</keyword>
<dbReference type="FunFam" id="1.10.3730.20:FF:000001">
    <property type="entry name" value="Quaternary ammonium compound resistance transporter SugE"/>
    <property type="match status" value="1"/>
</dbReference>
<name>A0A917Z4U6_9ALTE</name>
<dbReference type="GO" id="GO:0022857">
    <property type="term" value="F:transmembrane transporter activity"/>
    <property type="evidence" value="ECO:0007669"/>
    <property type="project" value="InterPro"/>
</dbReference>